<sequence>TIPLTAAPPAQLQPRPGFARTEPNLTRFLTGTQRIPEPLPRGQNDTVTAPFPNLREWETLITFLPKSSNNLMFFFVGLKGRRAISPKGQKRCPGQVIVAHELPERAQYQ</sequence>
<evidence type="ECO:0000256" key="1">
    <source>
        <dbReference type="SAM" id="MobiDB-lite"/>
    </source>
</evidence>
<evidence type="ECO:0000313" key="3">
    <source>
        <dbReference type="Proteomes" id="UP000694560"/>
    </source>
</evidence>
<reference evidence="2" key="1">
    <citation type="submission" date="2025-08" db="UniProtKB">
        <authorList>
            <consortium name="Ensembl"/>
        </authorList>
    </citation>
    <scope>IDENTIFICATION</scope>
</reference>
<dbReference type="AlphaFoldDB" id="A0A8C5TNM0"/>
<feature type="compositionally biased region" description="Low complexity" evidence="1">
    <location>
        <begin position="1"/>
        <end position="16"/>
    </location>
</feature>
<accession>A0A8C5TNM0</accession>
<reference evidence="2" key="2">
    <citation type="submission" date="2025-09" db="UniProtKB">
        <authorList>
            <consortium name="Ensembl"/>
        </authorList>
    </citation>
    <scope>IDENTIFICATION</scope>
</reference>
<protein>
    <submittedName>
        <fullName evidence="2">Uncharacterized protein</fullName>
    </submittedName>
</protein>
<dbReference type="Proteomes" id="UP000694560">
    <property type="component" value="Unplaced"/>
</dbReference>
<keyword evidence="3" id="KW-1185">Reference proteome</keyword>
<name>A0A8C5TNM0_9PASS</name>
<organism evidence="2 3">
    <name type="scientific">Malurus cyaneus samueli</name>
    <dbReference type="NCBI Taxonomy" id="2593467"/>
    <lineage>
        <taxon>Eukaryota</taxon>
        <taxon>Metazoa</taxon>
        <taxon>Chordata</taxon>
        <taxon>Craniata</taxon>
        <taxon>Vertebrata</taxon>
        <taxon>Euteleostomi</taxon>
        <taxon>Archelosauria</taxon>
        <taxon>Archosauria</taxon>
        <taxon>Dinosauria</taxon>
        <taxon>Saurischia</taxon>
        <taxon>Theropoda</taxon>
        <taxon>Coelurosauria</taxon>
        <taxon>Aves</taxon>
        <taxon>Neognathae</taxon>
        <taxon>Neoaves</taxon>
        <taxon>Telluraves</taxon>
        <taxon>Australaves</taxon>
        <taxon>Passeriformes</taxon>
        <taxon>Meliphagoidea</taxon>
        <taxon>Maluridae</taxon>
        <taxon>Malurus</taxon>
    </lineage>
</organism>
<proteinExistence type="predicted"/>
<evidence type="ECO:0000313" key="2">
    <source>
        <dbReference type="Ensembl" id="ENSMCSP00000009700.1"/>
    </source>
</evidence>
<dbReference type="Ensembl" id="ENSMCST00000009940.1">
    <property type="protein sequence ID" value="ENSMCSP00000009700.1"/>
    <property type="gene ID" value="ENSMCSG00000006863.1"/>
</dbReference>
<feature type="region of interest" description="Disordered" evidence="1">
    <location>
        <begin position="1"/>
        <end position="23"/>
    </location>
</feature>